<protein>
    <recommendedName>
        <fullName evidence="1">Glutathione S-transferase</fullName>
        <ecNumber evidence="1">2.5.1.18</ecNumber>
    </recommendedName>
</protein>
<dbReference type="EMBL" id="JABTTQ020001679">
    <property type="protein sequence ID" value="KAK6128997.1"/>
    <property type="molecule type" value="Genomic_DNA"/>
</dbReference>
<keyword evidence="1" id="KW-0808">Transferase</keyword>
<dbReference type="SUPFAM" id="SSF47616">
    <property type="entry name" value="GST C-terminal domain-like"/>
    <property type="match status" value="1"/>
</dbReference>
<evidence type="ECO:0000256" key="1">
    <source>
        <dbReference type="RuleBase" id="RU369102"/>
    </source>
</evidence>
<dbReference type="Proteomes" id="UP001318860">
    <property type="component" value="Unassembled WGS sequence"/>
</dbReference>
<dbReference type="PROSITE" id="PS50404">
    <property type="entry name" value="GST_NTER"/>
    <property type="match status" value="1"/>
</dbReference>
<dbReference type="InterPro" id="IPR045074">
    <property type="entry name" value="GST_C_Tau"/>
</dbReference>
<dbReference type="Pfam" id="PF02798">
    <property type="entry name" value="GST_N"/>
    <property type="match status" value="1"/>
</dbReference>
<sequence length="164" mass="19272">MEKSQVRLHGFWASAFVYRVIWALKLKGIEYEYIEEDLSNKSPSLLEYNPVYENADPHSRRKRRGRVRQDKEETAKQLLETLKIIQDQALGDNKFFGGNKIGLVDLSFGWLAHWLESIQELVGIHILTPNNLPRLHQWTLDFKQEPVIKENHPDSNSARHCWHN</sequence>
<evidence type="ECO:0000313" key="4">
    <source>
        <dbReference type="Proteomes" id="UP001318860"/>
    </source>
</evidence>
<comment type="function">
    <text evidence="1">Is involved in the conjugation of reduced glutathione to a wide number of exogenous and endogenous hydrophobic electrophiles.</text>
</comment>
<dbReference type="EC" id="2.5.1.18" evidence="1"/>
<proteinExistence type="inferred from homology"/>
<dbReference type="Pfam" id="PF13410">
    <property type="entry name" value="GST_C_2"/>
    <property type="match status" value="1"/>
</dbReference>
<dbReference type="PANTHER" id="PTHR11260:SF765">
    <property type="entry name" value="GLUTATHIONE TRANSFERASE"/>
    <property type="match status" value="1"/>
</dbReference>
<dbReference type="InterPro" id="IPR036249">
    <property type="entry name" value="Thioredoxin-like_sf"/>
</dbReference>
<comment type="catalytic activity">
    <reaction evidence="1">
        <text>RX + glutathione = an S-substituted glutathione + a halide anion + H(+)</text>
        <dbReference type="Rhea" id="RHEA:16437"/>
        <dbReference type="ChEBI" id="CHEBI:15378"/>
        <dbReference type="ChEBI" id="CHEBI:16042"/>
        <dbReference type="ChEBI" id="CHEBI:17792"/>
        <dbReference type="ChEBI" id="CHEBI:57925"/>
        <dbReference type="ChEBI" id="CHEBI:90779"/>
        <dbReference type="EC" id="2.5.1.18"/>
    </reaction>
</comment>
<feature type="domain" description="GST N-terminal" evidence="2">
    <location>
        <begin position="4"/>
        <end position="164"/>
    </location>
</feature>
<keyword evidence="1" id="KW-0963">Cytoplasm</keyword>
<dbReference type="CDD" id="cd03185">
    <property type="entry name" value="GST_C_Tau"/>
    <property type="match status" value="1"/>
</dbReference>
<dbReference type="InterPro" id="IPR036282">
    <property type="entry name" value="Glutathione-S-Trfase_C_sf"/>
</dbReference>
<reference evidence="3 4" key="1">
    <citation type="journal article" date="2021" name="Comput. Struct. Biotechnol. J.">
        <title>De novo genome assembly of the potent medicinal plant Rehmannia glutinosa using nanopore technology.</title>
        <authorList>
            <person name="Ma L."/>
            <person name="Dong C."/>
            <person name="Song C."/>
            <person name="Wang X."/>
            <person name="Zheng X."/>
            <person name="Niu Y."/>
            <person name="Chen S."/>
            <person name="Feng W."/>
        </authorList>
    </citation>
    <scope>NUCLEOTIDE SEQUENCE [LARGE SCALE GENOMIC DNA]</scope>
    <source>
        <strain evidence="3">DH-2019</strain>
    </source>
</reference>
<gene>
    <name evidence="3" type="ORF">DH2020_037251</name>
</gene>
<accession>A0ABR0V4H2</accession>
<dbReference type="PANTHER" id="PTHR11260">
    <property type="entry name" value="GLUTATHIONE S-TRANSFERASE, GST, SUPERFAMILY, GST DOMAIN CONTAINING"/>
    <property type="match status" value="1"/>
</dbReference>
<dbReference type="SUPFAM" id="SSF52833">
    <property type="entry name" value="Thioredoxin-like"/>
    <property type="match status" value="1"/>
</dbReference>
<comment type="similarity">
    <text evidence="1">Belongs to the GST superfamily.</text>
</comment>
<comment type="caution">
    <text evidence="3">The sequence shown here is derived from an EMBL/GenBank/DDBJ whole genome shotgun (WGS) entry which is preliminary data.</text>
</comment>
<dbReference type="Gene3D" id="1.20.1050.10">
    <property type="match status" value="1"/>
</dbReference>
<evidence type="ECO:0000313" key="3">
    <source>
        <dbReference type="EMBL" id="KAK6128997.1"/>
    </source>
</evidence>
<dbReference type="InterPro" id="IPR045073">
    <property type="entry name" value="Omega/Tau-like"/>
</dbReference>
<comment type="subcellular location">
    <subcellularLocation>
        <location evidence="1">Cytoplasm</location>
        <location evidence="1">Cytosol</location>
    </subcellularLocation>
</comment>
<dbReference type="InterPro" id="IPR004045">
    <property type="entry name" value="Glutathione_S-Trfase_N"/>
</dbReference>
<keyword evidence="4" id="KW-1185">Reference proteome</keyword>
<name>A0ABR0V4H2_REHGL</name>
<organism evidence="3 4">
    <name type="scientific">Rehmannia glutinosa</name>
    <name type="common">Chinese foxglove</name>
    <dbReference type="NCBI Taxonomy" id="99300"/>
    <lineage>
        <taxon>Eukaryota</taxon>
        <taxon>Viridiplantae</taxon>
        <taxon>Streptophyta</taxon>
        <taxon>Embryophyta</taxon>
        <taxon>Tracheophyta</taxon>
        <taxon>Spermatophyta</taxon>
        <taxon>Magnoliopsida</taxon>
        <taxon>eudicotyledons</taxon>
        <taxon>Gunneridae</taxon>
        <taxon>Pentapetalae</taxon>
        <taxon>asterids</taxon>
        <taxon>lamiids</taxon>
        <taxon>Lamiales</taxon>
        <taxon>Orobanchaceae</taxon>
        <taxon>Rehmannieae</taxon>
        <taxon>Rehmannia</taxon>
    </lineage>
</organism>
<evidence type="ECO:0000259" key="2">
    <source>
        <dbReference type="PROSITE" id="PS50404"/>
    </source>
</evidence>
<dbReference type="Gene3D" id="3.40.30.10">
    <property type="entry name" value="Glutaredoxin"/>
    <property type="match status" value="1"/>
</dbReference>